<comment type="caution">
    <text evidence="2">The sequence shown here is derived from an EMBL/GenBank/DDBJ whole genome shotgun (WGS) entry which is preliminary data.</text>
</comment>
<dbReference type="EMBL" id="JAWJWE010000002">
    <property type="protein sequence ID" value="KAK6643647.1"/>
    <property type="molecule type" value="Genomic_DNA"/>
</dbReference>
<sequence length="111" mass="12486">MTEISNSYYSVQMRLTIRALSKNDMGGYKCISKNSIGDAEGNIRLYEMEIPYIIKNTLDAPDLREELGAQGPLREPEDDEDKEENLVEEADNTASQIHCNLYGIAIVICLL</sequence>
<evidence type="ECO:0000256" key="1">
    <source>
        <dbReference type="SAM" id="MobiDB-lite"/>
    </source>
</evidence>
<dbReference type="InterPro" id="IPR013783">
    <property type="entry name" value="Ig-like_fold"/>
</dbReference>
<organism evidence="2 3">
    <name type="scientific">Polyplax serrata</name>
    <name type="common">Common mouse louse</name>
    <dbReference type="NCBI Taxonomy" id="468196"/>
    <lineage>
        <taxon>Eukaryota</taxon>
        <taxon>Metazoa</taxon>
        <taxon>Ecdysozoa</taxon>
        <taxon>Arthropoda</taxon>
        <taxon>Hexapoda</taxon>
        <taxon>Insecta</taxon>
        <taxon>Pterygota</taxon>
        <taxon>Neoptera</taxon>
        <taxon>Paraneoptera</taxon>
        <taxon>Psocodea</taxon>
        <taxon>Troctomorpha</taxon>
        <taxon>Phthiraptera</taxon>
        <taxon>Anoplura</taxon>
        <taxon>Polyplacidae</taxon>
        <taxon>Polyplax</taxon>
    </lineage>
</organism>
<protein>
    <recommendedName>
        <fullName evidence="4">Immunoglobulin I-set domain-containing protein</fullName>
    </recommendedName>
</protein>
<dbReference type="Proteomes" id="UP001372834">
    <property type="component" value="Unassembled WGS sequence"/>
</dbReference>
<evidence type="ECO:0000313" key="3">
    <source>
        <dbReference type="Proteomes" id="UP001372834"/>
    </source>
</evidence>
<accession>A0AAN8XR89</accession>
<feature type="compositionally biased region" description="Acidic residues" evidence="1">
    <location>
        <begin position="76"/>
        <end position="90"/>
    </location>
</feature>
<gene>
    <name evidence="2" type="ORF">RUM43_005157</name>
</gene>
<feature type="region of interest" description="Disordered" evidence="1">
    <location>
        <begin position="65"/>
        <end position="90"/>
    </location>
</feature>
<proteinExistence type="predicted"/>
<dbReference type="AlphaFoldDB" id="A0AAN8XR89"/>
<dbReference type="Gene3D" id="2.60.40.10">
    <property type="entry name" value="Immunoglobulins"/>
    <property type="match status" value="1"/>
</dbReference>
<evidence type="ECO:0000313" key="2">
    <source>
        <dbReference type="EMBL" id="KAK6643647.1"/>
    </source>
</evidence>
<dbReference type="SUPFAM" id="SSF48726">
    <property type="entry name" value="Immunoglobulin"/>
    <property type="match status" value="1"/>
</dbReference>
<name>A0AAN8XR89_POLSC</name>
<reference evidence="2 3" key="1">
    <citation type="submission" date="2023-10" db="EMBL/GenBank/DDBJ databases">
        <title>Genomes of two closely related lineages of the louse Polyplax serrata with different host specificities.</title>
        <authorList>
            <person name="Martinu J."/>
            <person name="Tarabai H."/>
            <person name="Stefka J."/>
            <person name="Hypsa V."/>
        </authorList>
    </citation>
    <scope>NUCLEOTIDE SEQUENCE [LARGE SCALE GENOMIC DNA]</scope>
    <source>
        <strain evidence="2">HR10_N</strain>
    </source>
</reference>
<dbReference type="InterPro" id="IPR036179">
    <property type="entry name" value="Ig-like_dom_sf"/>
</dbReference>
<evidence type="ECO:0008006" key="4">
    <source>
        <dbReference type="Google" id="ProtNLM"/>
    </source>
</evidence>